<reference evidence="6 7" key="1">
    <citation type="submission" date="2016-01" db="EMBL/GenBank/DDBJ databases">
        <authorList>
            <person name="Manzoor S."/>
        </authorList>
    </citation>
    <scope>NUCLEOTIDE SEQUENCE [LARGE SCALE GENOMIC DNA]</scope>
    <source>
        <strain evidence="6">Methanoculleus sp MAB1</strain>
    </source>
</reference>
<dbReference type="Proteomes" id="UP000069850">
    <property type="component" value="Chromosome 1"/>
</dbReference>
<dbReference type="RefSeq" id="WP_062263769.1">
    <property type="nucleotide sequence ID" value="NZ_LT158599.1"/>
</dbReference>
<dbReference type="GO" id="GO:0005992">
    <property type="term" value="P:trehalose biosynthetic process"/>
    <property type="evidence" value="ECO:0007669"/>
    <property type="project" value="UniProtKB-UniRule"/>
</dbReference>
<dbReference type="NCBIfam" id="TIGR00685">
    <property type="entry name" value="T6PP"/>
    <property type="match status" value="1"/>
</dbReference>
<dbReference type="Gene3D" id="3.40.50.2000">
    <property type="entry name" value="Glycogen Phosphorylase B"/>
    <property type="match status" value="2"/>
</dbReference>
<dbReference type="Pfam" id="PF02358">
    <property type="entry name" value="Trehalose_PPase"/>
    <property type="match status" value="1"/>
</dbReference>
<dbReference type="NCBIfam" id="NF011071">
    <property type="entry name" value="PRK14501.1"/>
    <property type="match status" value="1"/>
</dbReference>
<dbReference type="EC" id="2.4.1.15" evidence="5"/>
<dbReference type="GeneID" id="27137615"/>
<dbReference type="NCBIfam" id="TIGR02400">
    <property type="entry name" value="trehalose_OtsA"/>
    <property type="match status" value="1"/>
</dbReference>
<dbReference type="PANTHER" id="PTHR10788:SF106">
    <property type="entry name" value="BCDNA.GH08860"/>
    <property type="match status" value="1"/>
</dbReference>
<keyword evidence="3 6" id="KW-0808">Transferase</keyword>
<dbReference type="InterPro" id="IPR036412">
    <property type="entry name" value="HAD-like_sf"/>
</dbReference>
<dbReference type="InterPro" id="IPR012766">
    <property type="entry name" value="Trehalose_OtsA"/>
</dbReference>
<dbReference type="OrthoDB" id="79955at2157"/>
<dbReference type="SUPFAM" id="SSF56784">
    <property type="entry name" value="HAD-like"/>
    <property type="match status" value="1"/>
</dbReference>
<dbReference type="InterPro" id="IPR006379">
    <property type="entry name" value="HAD-SF_hydro_IIB"/>
</dbReference>
<protein>
    <recommendedName>
        <fullName evidence="5">Alpha,alpha-trehalose-phosphate synthase</fullName>
        <ecNumber evidence="5">2.4.1.15</ecNumber>
    </recommendedName>
</protein>
<evidence type="ECO:0000256" key="4">
    <source>
        <dbReference type="ARBA" id="ARBA00048039"/>
    </source>
</evidence>
<evidence type="ECO:0000256" key="1">
    <source>
        <dbReference type="ARBA" id="ARBA00006330"/>
    </source>
</evidence>
<dbReference type="GO" id="GO:0003825">
    <property type="term" value="F:alpha,alpha-trehalose-phosphate synthase (UDP-forming) activity"/>
    <property type="evidence" value="ECO:0007669"/>
    <property type="project" value="UniProtKB-UniRule"/>
</dbReference>
<dbReference type="AlphaFoldDB" id="A0A0X3BNF4"/>
<evidence type="ECO:0000256" key="5">
    <source>
        <dbReference type="NCBIfam" id="TIGR02400"/>
    </source>
</evidence>
<gene>
    <name evidence="6" type="ORF">MMAB1_1852</name>
</gene>
<dbReference type="InterPro" id="IPR023214">
    <property type="entry name" value="HAD_sf"/>
</dbReference>
<name>A0A0X3BNF4_9EURY</name>
<dbReference type="Gene3D" id="3.30.70.1020">
    <property type="entry name" value="Trehalose-6-phosphate phosphatase related protein, domain 2"/>
    <property type="match status" value="1"/>
</dbReference>
<organism evidence="6 7">
    <name type="scientific">Methanoculleus bourgensis</name>
    <dbReference type="NCBI Taxonomy" id="83986"/>
    <lineage>
        <taxon>Archaea</taxon>
        <taxon>Methanobacteriati</taxon>
        <taxon>Methanobacteriota</taxon>
        <taxon>Stenosarchaea group</taxon>
        <taxon>Methanomicrobia</taxon>
        <taxon>Methanomicrobiales</taxon>
        <taxon>Methanomicrobiaceae</taxon>
        <taxon>Methanoculleus</taxon>
    </lineage>
</organism>
<evidence type="ECO:0000313" key="7">
    <source>
        <dbReference type="Proteomes" id="UP000069850"/>
    </source>
</evidence>
<dbReference type="CDD" id="cd03788">
    <property type="entry name" value="GT20_TPS"/>
    <property type="match status" value="1"/>
</dbReference>
<dbReference type="PANTHER" id="PTHR10788">
    <property type="entry name" value="TREHALOSE-6-PHOSPHATE SYNTHASE"/>
    <property type="match status" value="1"/>
</dbReference>
<dbReference type="EMBL" id="LT158599">
    <property type="protein sequence ID" value="CVK33065.1"/>
    <property type="molecule type" value="Genomic_DNA"/>
</dbReference>
<dbReference type="SUPFAM" id="SSF53756">
    <property type="entry name" value="UDP-Glycosyltransferase/glycogen phosphorylase"/>
    <property type="match status" value="1"/>
</dbReference>
<dbReference type="KEGG" id="mema:MMAB1_1852"/>
<dbReference type="CDD" id="cd01627">
    <property type="entry name" value="HAD_TPP"/>
    <property type="match status" value="1"/>
</dbReference>
<evidence type="ECO:0000256" key="2">
    <source>
        <dbReference type="ARBA" id="ARBA00022676"/>
    </source>
</evidence>
<evidence type="ECO:0000256" key="3">
    <source>
        <dbReference type="ARBA" id="ARBA00022679"/>
    </source>
</evidence>
<dbReference type="GO" id="GO:0005829">
    <property type="term" value="C:cytosol"/>
    <property type="evidence" value="ECO:0007669"/>
    <property type="project" value="TreeGrafter"/>
</dbReference>
<dbReference type="GO" id="GO:0004805">
    <property type="term" value="F:trehalose-phosphatase activity"/>
    <property type="evidence" value="ECO:0007669"/>
    <property type="project" value="TreeGrafter"/>
</dbReference>
<dbReference type="Gene3D" id="3.40.50.1000">
    <property type="entry name" value="HAD superfamily/HAD-like"/>
    <property type="match status" value="1"/>
</dbReference>
<dbReference type="InterPro" id="IPR003337">
    <property type="entry name" value="Trehalose_PPase"/>
</dbReference>
<keyword evidence="2 6" id="KW-0328">Glycosyltransferase</keyword>
<comment type="similarity">
    <text evidence="1">In the C-terminal section; belongs to the trehalose phosphatase family.</text>
</comment>
<proteinExistence type="inferred from homology"/>
<dbReference type="InterPro" id="IPR001830">
    <property type="entry name" value="Glyco_trans_20"/>
</dbReference>
<dbReference type="NCBIfam" id="TIGR01484">
    <property type="entry name" value="HAD-SF-IIB"/>
    <property type="match status" value="1"/>
</dbReference>
<comment type="catalytic activity">
    <reaction evidence="4">
        <text>D-glucose 6-phosphate + UDP-alpha-D-glucose = alpha,alpha-trehalose 6-phosphate + UDP + H(+)</text>
        <dbReference type="Rhea" id="RHEA:18889"/>
        <dbReference type="ChEBI" id="CHEBI:15378"/>
        <dbReference type="ChEBI" id="CHEBI:58223"/>
        <dbReference type="ChEBI" id="CHEBI:58429"/>
        <dbReference type="ChEBI" id="CHEBI:58885"/>
        <dbReference type="ChEBI" id="CHEBI:61548"/>
        <dbReference type="EC" id="2.4.1.15"/>
    </reaction>
</comment>
<accession>A0A0X3BNF4</accession>
<evidence type="ECO:0000313" key="6">
    <source>
        <dbReference type="EMBL" id="CVK33065.1"/>
    </source>
</evidence>
<sequence length="751" mass="86088">MNRLLIVSNRLPISVSRQNGDLRLQRSVGGLATGVGSFYKSYESLWVGWPGMNVQRKQKEEKDRIIETLQREQCHPVFLSPYDIKHYYDGFCNNTLWPLFHYFNHYTNYDQKTWNVYQRVNEKFCDAVMEVARPDDVIWVHDYHLMLLPQMLRERLPDAEIGYFHHIPFPSFELFRHLPWRKEILEGMLGADLIGFHTYGYVRHFLSSVRRILGYEHSFGEVRTGTRVVRTDLFPMGIDYRRFADAAGSNPVQGEIARIRQKYGKRKIILSFDRLDYTKGIPLRLEAFDTLLEKKPEYQGKISLVLVAVPSRAGVGRYQVLKKRIDELVGRINGKYGTTDWIPVRYFYNFLPFETLVAFYSAADIALVTPLRDGMNLMAKEYIATRTDGTGVLILSEMAGAAEELGEAVIVNPNDQDAVIEAIEAALAMPEKEQVERNRAMQKRLMRYDIEHWVGDFLTRLGDARAIQVERSEQVVTPAIRDQLVDDYVSGKNRLLLLDYDGTLVPFAAKPRMAVPGEATREVLEELSRAPQNEVVVISGRDRYTLDAWFGAMDIGLIAEHGVWVKERSGEWRMPEALSDEWKGEIYPILELYTDRTPGAFIEEKDYSLVWHYRRTEPMLGAQRAKDLKDDLLHLTSNLNVGVMEGNKVIEIKNTVVNKGRAALNWVSRHAWDFILAIGDDRTDEDLFAVMPPEAYSIKIGLAPSKARFNLITQRDVVPLLRRCIACDKGATGKKEKRGREKGLIESAAPG</sequence>
<dbReference type="Pfam" id="PF00982">
    <property type="entry name" value="Glyco_transf_20"/>
    <property type="match status" value="1"/>
</dbReference>